<evidence type="ECO:0000256" key="1">
    <source>
        <dbReference type="SAM" id="SignalP"/>
    </source>
</evidence>
<reference evidence="2" key="2">
    <citation type="submission" date="2023-05" db="EMBL/GenBank/DDBJ databases">
        <authorList>
            <person name="Fouks B."/>
        </authorList>
    </citation>
    <scope>NUCLEOTIDE SEQUENCE</scope>
    <source>
        <strain evidence="2">Stay&amp;Tobe</strain>
        <tissue evidence="2">Testes</tissue>
    </source>
</reference>
<name>A0AAD7Z8M1_DIPPU</name>
<feature type="chain" id="PRO_5042234421" evidence="1">
    <location>
        <begin position="20"/>
        <end position="85"/>
    </location>
</feature>
<keyword evidence="3" id="KW-1185">Reference proteome</keyword>
<sequence>FWNFLQFISQWFLINIVWGTHIRTIGGKVSPYTVDLNVHQLSQHIFPIVLPVSICPVRRSLFGISSWDQTDAHAGQCAPPGDIAT</sequence>
<dbReference type="Proteomes" id="UP001233999">
    <property type="component" value="Unassembled WGS sequence"/>
</dbReference>
<feature type="non-terminal residue" evidence="2">
    <location>
        <position position="1"/>
    </location>
</feature>
<comment type="caution">
    <text evidence="2">The sequence shown here is derived from an EMBL/GenBank/DDBJ whole genome shotgun (WGS) entry which is preliminary data.</text>
</comment>
<evidence type="ECO:0000313" key="2">
    <source>
        <dbReference type="EMBL" id="KAJ9575612.1"/>
    </source>
</evidence>
<accession>A0AAD7Z8M1</accession>
<organism evidence="2 3">
    <name type="scientific">Diploptera punctata</name>
    <name type="common">Pacific beetle cockroach</name>
    <dbReference type="NCBI Taxonomy" id="6984"/>
    <lineage>
        <taxon>Eukaryota</taxon>
        <taxon>Metazoa</taxon>
        <taxon>Ecdysozoa</taxon>
        <taxon>Arthropoda</taxon>
        <taxon>Hexapoda</taxon>
        <taxon>Insecta</taxon>
        <taxon>Pterygota</taxon>
        <taxon>Neoptera</taxon>
        <taxon>Polyneoptera</taxon>
        <taxon>Dictyoptera</taxon>
        <taxon>Blattodea</taxon>
        <taxon>Blaberoidea</taxon>
        <taxon>Blaberidae</taxon>
        <taxon>Diplopterinae</taxon>
        <taxon>Diploptera</taxon>
    </lineage>
</organism>
<reference evidence="2" key="1">
    <citation type="journal article" date="2023" name="IScience">
        <title>Live-bearing cockroach genome reveals convergent evolutionary mechanisms linked to viviparity in insects and beyond.</title>
        <authorList>
            <person name="Fouks B."/>
            <person name="Harrison M.C."/>
            <person name="Mikhailova A.A."/>
            <person name="Marchal E."/>
            <person name="English S."/>
            <person name="Carruthers M."/>
            <person name="Jennings E.C."/>
            <person name="Chiamaka E.L."/>
            <person name="Frigard R.A."/>
            <person name="Pippel M."/>
            <person name="Attardo G.M."/>
            <person name="Benoit J.B."/>
            <person name="Bornberg-Bauer E."/>
            <person name="Tobe S.S."/>
        </authorList>
    </citation>
    <scope>NUCLEOTIDE SEQUENCE</scope>
    <source>
        <strain evidence="2">Stay&amp;Tobe</strain>
    </source>
</reference>
<gene>
    <name evidence="2" type="ORF">L9F63_007546</name>
</gene>
<proteinExistence type="predicted"/>
<feature type="non-terminal residue" evidence="2">
    <location>
        <position position="85"/>
    </location>
</feature>
<evidence type="ECO:0000313" key="3">
    <source>
        <dbReference type="Proteomes" id="UP001233999"/>
    </source>
</evidence>
<protein>
    <submittedName>
        <fullName evidence="2">Uncharacterized protein</fullName>
    </submittedName>
</protein>
<keyword evidence="1" id="KW-0732">Signal</keyword>
<feature type="signal peptide" evidence="1">
    <location>
        <begin position="1"/>
        <end position="19"/>
    </location>
</feature>
<dbReference type="EMBL" id="JASPKZ010009828">
    <property type="protein sequence ID" value="KAJ9575612.1"/>
    <property type="molecule type" value="Genomic_DNA"/>
</dbReference>
<dbReference type="AlphaFoldDB" id="A0AAD7Z8M1"/>